<protein>
    <submittedName>
        <fullName evidence="7">Translesion error-prone DNA polymerase V subunit UmuC</fullName>
        <ecNumber evidence="7">2.7.7.7</ecNumber>
    </submittedName>
</protein>
<keyword evidence="3" id="KW-0741">SOS mutagenesis</keyword>
<dbReference type="PROSITE" id="PS50173">
    <property type="entry name" value="UMUC"/>
    <property type="match status" value="1"/>
</dbReference>
<evidence type="ECO:0000256" key="1">
    <source>
        <dbReference type="ARBA" id="ARBA00010945"/>
    </source>
</evidence>
<dbReference type="EC" id="2.7.7.7" evidence="7"/>
<dbReference type="Pfam" id="PF11799">
    <property type="entry name" value="IMS_C"/>
    <property type="match status" value="1"/>
</dbReference>
<dbReference type="InterPro" id="IPR043128">
    <property type="entry name" value="Rev_trsase/Diguanyl_cyclase"/>
</dbReference>
<keyword evidence="8" id="KW-1185">Reference proteome</keyword>
<dbReference type="InterPro" id="IPR050116">
    <property type="entry name" value="DNA_polymerase-Y"/>
</dbReference>
<keyword evidence="5" id="KW-0742">SOS response</keyword>
<dbReference type="Gene3D" id="1.10.150.20">
    <property type="entry name" value="5' to 3' exonuclease, C-terminal subdomain"/>
    <property type="match status" value="1"/>
</dbReference>
<dbReference type="GO" id="GO:0009432">
    <property type="term" value="P:SOS response"/>
    <property type="evidence" value="ECO:0007669"/>
    <property type="project" value="UniProtKB-KW"/>
</dbReference>
<evidence type="ECO:0000256" key="4">
    <source>
        <dbReference type="ARBA" id="ARBA00023204"/>
    </source>
</evidence>
<evidence type="ECO:0000313" key="7">
    <source>
        <dbReference type="EMBL" id="TCC01084.1"/>
    </source>
</evidence>
<dbReference type="NCBIfam" id="NF002955">
    <property type="entry name" value="PRK03609.1"/>
    <property type="match status" value="1"/>
</dbReference>
<evidence type="ECO:0000256" key="5">
    <source>
        <dbReference type="ARBA" id="ARBA00023236"/>
    </source>
</evidence>
<organism evidence="7 8">
    <name type="scientific">Kosakonia quasisacchari</name>
    <dbReference type="NCBI Taxonomy" id="2529380"/>
    <lineage>
        <taxon>Bacteria</taxon>
        <taxon>Pseudomonadati</taxon>
        <taxon>Pseudomonadota</taxon>
        <taxon>Gammaproteobacteria</taxon>
        <taxon>Enterobacterales</taxon>
        <taxon>Enterobacteriaceae</taxon>
        <taxon>Kosakonia</taxon>
    </lineage>
</organism>
<evidence type="ECO:0000259" key="6">
    <source>
        <dbReference type="PROSITE" id="PS50173"/>
    </source>
</evidence>
<dbReference type="AlphaFoldDB" id="A0A4R0GWH9"/>
<dbReference type="InterPro" id="IPR025188">
    <property type="entry name" value="DUF4113"/>
</dbReference>
<feature type="domain" description="UmuC" evidence="6">
    <location>
        <begin position="2"/>
        <end position="187"/>
    </location>
</feature>
<dbReference type="Proteomes" id="UP000291793">
    <property type="component" value="Unassembled WGS sequence"/>
</dbReference>
<dbReference type="GO" id="GO:0006281">
    <property type="term" value="P:DNA repair"/>
    <property type="evidence" value="ECO:0007669"/>
    <property type="project" value="UniProtKB-KW"/>
</dbReference>
<dbReference type="SUPFAM" id="SSF100879">
    <property type="entry name" value="Lesion bypass DNA polymerase (Y-family), little finger domain"/>
    <property type="match status" value="1"/>
</dbReference>
<evidence type="ECO:0000256" key="2">
    <source>
        <dbReference type="ARBA" id="ARBA00022763"/>
    </source>
</evidence>
<dbReference type="GO" id="GO:0005829">
    <property type="term" value="C:cytosol"/>
    <property type="evidence" value="ECO:0007669"/>
    <property type="project" value="TreeGrafter"/>
</dbReference>
<dbReference type="GO" id="GO:0003684">
    <property type="term" value="F:damaged DNA binding"/>
    <property type="evidence" value="ECO:0007669"/>
    <property type="project" value="InterPro"/>
</dbReference>
<dbReference type="InterPro" id="IPR017961">
    <property type="entry name" value="DNA_pol_Y-fam_little_finger"/>
</dbReference>
<comment type="caution">
    <text evidence="7">The sequence shown here is derived from an EMBL/GenBank/DDBJ whole genome shotgun (WGS) entry which is preliminary data.</text>
</comment>
<keyword evidence="7" id="KW-0548">Nucleotidyltransferase</keyword>
<gene>
    <name evidence="7" type="primary">umuC</name>
    <name evidence="7" type="ORF">E0L21_19360</name>
</gene>
<dbReference type="CDD" id="cd01700">
    <property type="entry name" value="PolY_Pol_V_umuC"/>
    <property type="match status" value="1"/>
</dbReference>
<keyword evidence="4" id="KW-0234">DNA repair</keyword>
<dbReference type="InterPro" id="IPR043502">
    <property type="entry name" value="DNA/RNA_pol_sf"/>
</dbReference>
<dbReference type="InterPro" id="IPR001126">
    <property type="entry name" value="UmuC"/>
</dbReference>
<dbReference type="Pfam" id="PF00817">
    <property type="entry name" value="IMS"/>
    <property type="match status" value="1"/>
</dbReference>
<dbReference type="Gene3D" id="3.30.1490.100">
    <property type="entry name" value="DNA polymerase, Y-family, little finger domain"/>
    <property type="match status" value="1"/>
</dbReference>
<dbReference type="EMBL" id="SJOP01000020">
    <property type="protein sequence ID" value="TCC01084.1"/>
    <property type="molecule type" value="Genomic_DNA"/>
</dbReference>
<dbReference type="InterPro" id="IPR036775">
    <property type="entry name" value="DNA_pol_Y-fam_lit_finger_sf"/>
</dbReference>
<dbReference type="GO" id="GO:0003887">
    <property type="term" value="F:DNA-directed DNA polymerase activity"/>
    <property type="evidence" value="ECO:0007669"/>
    <property type="project" value="UniProtKB-EC"/>
</dbReference>
<dbReference type="Pfam" id="PF13438">
    <property type="entry name" value="DUF4113"/>
    <property type="match status" value="1"/>
</dbReference>
<sequence>MFALVDVNNFYASCETLFRPDLQGKPVVVVSNNDGCIISRSREAKNLGIDMAAPYFKIKDELHRQRVTVFSSNYALYADLSNRVMSTLSEITPSVELYSIDEAFIDLSGVSNCISLEAFGHQIRNQILKNTGLTTGVGIAPTKTLAKVANYAAKRWASAGGVVDMSSRERQRKLLFHVPIHEVWGVGRRISKKLALMGIENALQLADSSTWVIRKHFNVVLERTVRELRGESCLAFDEFPPTKQQIICSRSFGKRITQYSDMHQAICAYAERAAEKLRAEHQFCRFISVFIRTSPHADNRIYYGNQASVTLMTPTNDTRDIIRAATSSLEQIWREGHRYMKAGVMLSDFFSSGVAQLNLFDENRPHANSALLMETIDRLNTSGKGSVWFAGQGIEKNWAMKREMLSPAYTTRYSDLPVVK</sequence>
<evidence type="ECO:0000256" key="3">
    <source>
        <dbReference type="ARBA" id="ARBA00023199"/>
    </source>
</evidence>
<dbReference type="Gene3D" id="3.30.70.270">
    <property type="match status" value="1"/>
</dbReference>
<accession>A0A4R0GWH9</accession>
<dbReference type="RefSeq" id="WP_131412339.1">
    <property type="nucleotide sequence ID" value="NZ_SJOP01000020.1"/>
</dbReference>
<dbReference type="SUPFAM" id="SSF56672">
    <property type="entry name" value="DNA/RNA polymerases"/>
    <property type="match status" value="1"/>
</dbReference>
<keyword evidence="7" id="KW-0808">Transferase</keyword>
<dbReference type="OrthoDB" id="9808813at2"/>
<comment type="similarity">
    <text evidence="1">Belongs to the DNA polymerase type-Y family.</text>
</comment>
<reference evidence="7 8" key="1">
    <citation type="submission" date="2019-02" db="EMBL/GenBank/DDBJ databases">
        <title>The draft genome of Kosakonia quasisacchari strain WCHKQ120001.</title>
        <authorList>
            <person name="Wang C."/>
            <person name="Feng Y."/>
            <person name="Zong Z."/>
        </authorList>
    </citation>
    <scope>NUCLEOTIDE SEQUENCE [LARGE SCALE GENOMIC DNA]</scope>
    <source>
        <strain evidence="7 8">WCHKQ120001</strain>
    </source>
</reference>
<keyword evidence="2" id="KW-0227">DNA damage</keyword>
<dbReference type="Gene3D" id="3.40.1170.60">
    <property type="match status" value="1"/>
</dbReference>
<dbReference type="GO" id="GO:0042276">
    <property type="term" value="P:error-prone translesion synthesis"/>
    <property type="evidence" value="ECO:0007669"/>
    <property type="project" value="TreeGrafter"/>
</dbReference>
<dbReference type="PANTHER" id="PTHR11076">
    <property type="entry name" value="DNA REPAIR POLYMERASE UMUC / TRANSFERASE FAMILY MEMBER"/>
    <property type="match status" value="1"/>
</dbReference>
<name>A0A4R0GWH9_9ENTR</name>
<evidence type="ECO:0000313" key="8">
    <source>
        <dbReference type="Proteomes" id="UP000291793"/>
    </source>
</evidence>
<proteinExistence type="inferred from homology"/>
<dbReference type="PANTHER" id="PTHR11076:SF34">
    <property type="entry name" value="PROTEIN UMUC"/>
    <property type="match status" value="1"/>
</dbReference>